<sequence length="412" mass="43849">MTQPPDRAERRCHIAVVGAGARGRSAQTSLLAAGSTDLAVLDRPTRDARFDDDSETWLLTTAEGDSVRADVVVAADHPVQRPWLPPVSGRDEFGGASFHAAAWDSGFDPSGKHIAVVGTDSAAAHHLGRLTDEAAAVTVFAYAPRRVVPEVPAWSTRAKRWLRRHSRPAARPSIAIVASALEAVTASGLRTVDGVDHRADAIIYGTGYFIPEDADDRTLVGAAGLTIRQAWHDGMEPFCGVAIRGFPNYFFVTGPDPDAQARYVAECLKVMTRTASGRIEVRASSQRVFNERALLRPAEPPPVASAFELSASAPAGADTYDGAATLEIAGAQHPVRVRLTGHLDPIDGRYHWRGTLFGSPSGPLSGDVLKQSRTGTLTVGERSAPARVDEQTPWGTHSIVGVGAPPYALSDH</sequence>
<dbReference type="HOGENOM" id="CLU_057099_0_0_11"/>
<keyword evidence="10" id="KW-1185">Reference proteome</keyword>
<keyword evidence="4" id="KW-0274">FAD</keyword>
<proteinExistence type="inferred from homology"/>
<name>A0A051TRC7_9MYCO</name>
<keyword evidence="5" id="KW-0521">NADP</keyword>
<dbReference type="InterPro" id="IPR032371">
    <property type="entry name" value="DUF4873"/>
</dbReference>
<evidence type="ECO:0000313" key="9">
    <source>
        <dbReference type="EMBL" id="KBZ59318.1"/>
    </source>
</evidence>
<evidence type="ECO:0000256" key="6">
    <source>
        <dbReference type="ARBA" id="ARBA00023002"/>
    </source>
</evidence>
<comment type="similarity">
    <text evidence="2">Belongs to the FAD-binding monooxygenase family.</text>
</comment>
<dbReference type="Pfam" id="PF16170">
    <property type="entry name" value="DUF4873"/>
    <property type="match status" value="1"/>
</dbReference>
<protein>
    <recommendedName>
        <fullName evidence="8">DUF4873 domain-containing protein</fullName>
    </recommendedName>
</protein>
<dbReference type="AlphaFoldDB" id="A0A051TRC7"/>
<evidence type="ECO:0000256" key="5">
    <source>
        <dbReference type="ARBA" id="ARBA00022857"/>
    </source>
</evidence>
<evidence type="ECO:0000256" key="1">
    <source>
        <dbReference type="ARBA" id="ARBA00001974"/>
    </source>
</evidence>
<dbReference type="PATRIC" id="fig|1324261.3.peg.4920"/>
<dbReference type="PANTHER" id="PTHR43098">
    <property type="entry name" value="L-ORNITHINE N(5)-MONOOXYGENASE-RELATED"/>
    <property type="match status" value="1"/>
</dbReference>
<accession>A0A051TRC7</accession>
<evidence type="ECO:0000256" key="2">
    <source>
        <dbReference type="ARBA" id="ARBA00010139"/>
    </source>
</evidence>
<comment type="caution">
    <text evidence="9">The sequence shown here is derived from an EMBL/GenBank/DDBJ whole genome shotgun (WGS) entry which is preliminary data.</text>
</comment>
<dbReference type="InterPro" id="IPR050775">
    <property type="entry name" value="FAD-binding_Monooxygenases"/>
</dbReference>
<dbReference type="SUPFAM" id="SSF51905">
    <property type="entry name" value="FAD/NAD(P)-binding domain"/>
    <property type="match status" value="1"/>
</dbReference>
<evidence type="ECO:0000259" key="8">
    <source>
        <dbReference type="Pfam" id="PF16170"/>
    </source>
</evidence>
<dbReference type="Proteomes" id="UP000025947">
    <property type="component" value="Unassembled WGS sequence"/>
</dbReference>
<dbReference type="PANTHER" id="PTHR43098:SF3">
    <property type="entry name" value="L-ORNITHINE N(5)-MONOOXYGENASE-RELATED"/>
    <property type="match status" value="1"/>
</dbReference>
<dbReference type="InterPro" id="IPR036188">
    <property type="entry name" value="FAD/NAD-bd_sf"/>
</dbReference>
<organism evidence="9 10">
    <name type="scientific">Mycobacterium [tuberculosis] TKK-01-0051</name>
    <dbReference type="NCBI Taxonomy" id="1324261"/>
    <lineage>
        <taxon>Bacteria</taxon>
        <taxon>Bacillati</taxon>
        <taxon>Actinomycetota</taxon>
        <taxon>Actinomycetes</taxon>
        <taxon>Mycobacteriales</taxon>
        <taxon>Mycobacteriaceae</taxon>
        <taxon>Mycobacterium</taxon>
        <taxon>Mycobacterium avium complex (MAC)</taxon>
    </lineage>
</organism>
<dbReference type="Gene3D" id="3.50.50.60">
    <property type="entry name" value="FAD/NAD(P)-binding domain"/>
    <property type="match status" value="2"/>
</dbReference>
<keyword evidence="6" id="KW-0560">Oxidoreductase</keyword>
<feature type="domain" description="DUF4873" evidence="8">
    <location>
        <begin position="318"/>
        <end position="408"/>
    </location>
</feature>
<dbReference type="EMBL" id="JLXW01000011">
    <property type="protein sequence ID" value="KBZ59318.1"/>
    <property type="molecule type" value="Genomic_DNA"/>
</dbReference>
<comment type="cofactor">
    <cofactor evidence="1">
        <name>FAD</name>
        <dbReference type="ChEBI" id="CHEBI:57692"/>
    </cofactor>
</comment>
<evidence type="ECO:0000256" key="7">
    <source>
        <dbReference type="ARBA" id="ARBA00023033"/>
    </source>
</evidence>
<keyword evidence="3" id="KW-0285">Flavoprotein</keyword>
<evidence type="ECO:0000256" key="3">
    <source>
        <dbReference type="ARBA" id="ARBA00022630"/>
    </source>
</evidence>
<reference evidence="9 10" key="1">
    <citation type="submission" date="2014-04" db="EMBL/GenBank/DDBJ databases">
        <title>The Genome Sequence of Mycobacterium tuberculosis TKK-01-0051.</title>
        <authorList>
            <consortium name="The Broad Institute Genomics Platform"/>
            <consortium name="The Broad Institute Genome Sequencing Center for Infectious Disease"/>
            <person name="Earl A.M."/>
            <person name="Cohen K."/>
            <person name="Pym A."/>
            <person name="Bishai W."/>
            <person name="Maharaj K."/>
            <person name="Desjardins C."/>
            <person name="Abeel T."/>
            <person name="Young S."/>
            <person name="Zeng Q."/>
            <person name="Gargeya S."/>
            <person name="Abouelleil A."/>
            <person name="Alvarado L."/>
            <person name="Chapman S.B."/>
            <person name="Gainer-Dewar J."/>
            <person name="Goldberg J."/>
            <person name="Griggs A."/>
            <person name="Gujja S."/>
            <person name="Hansen M."/>
            <person name="Howarth C."/>
            <person name="Imamovic A."/>
            <person name="Larimer J."/>
            <person name="Murphy C."/>
            <person name="Naylor J."/>
            <person name="Pearson M."/>
            <person name="Poon T.W."/>
            <person name="Priest M."/>
            <person name="Roberts A."/>
            <person name="Saif S."/>
            <person name="Shea T."/>
            <person name="Sykes S."/>
            <person name="Wortman J."/>
            <person name="Nusbaum C."/>
            <person name="Birren B."/>
        </authorList>
    </citation>
    <scope>NUCLEOTIDE SEQUENCE [LARGE SCALE GENOMIC DNA]</scope>
    <source>
        <strain evidence="9 10">TKK-01-0051</strain>
    </source>
</reference>
<gene>
    <name evidence="9" type="ORF">K875_04877</name>
</gene>
<evidence type="ECO:0000313" key="10">
    <source>
        <dbReference type="Proteomes" id="UP000025947"/>
    </source>
</evidence>
<dbReference type="GO" id="GO:0016709">
    <property type="term" value="F:oxidoreductase activity, acting on paired donors, with incorporation or reduction of molecular oxygen, NAD(P)H as one donor, and incorporation of one atom of oxygen"/>
    <property type="evidence" value="ECO:0007669"/>
    <property type="project" value="UniProtKB-ARBA"/>
</dbReference>
<evidence type="ECO:0000256" key="4">
    <source>
        <dbReference type="ARBA" id="ARBA00022827"/>
    </source>
</evidence>
<keyword evidence="7" id="KW-0503">Monooxygenase</keyword>